<dbReference type="EMBL" id="JABCMA010000025">
    <property type="protein sequence ID" value="NMR75551.1"/>
    <property type="molecule type" value="Genomic_DNA"/>
</dbReference>
<reference evidence="1 4" key="2">
    <citation type="submission" date="2020-04" db="EMBL/GenBank/DDBJ databases">
        <title>Whole-genome sequencing of Vibrio spp. from China reveals different genetic environments of blaCTX-M-14 among diverse lineages.</title>
        <authorList>
            <person name="Zheng Z."/>
            <person name="Ye L."/>
            <person name="Chen S."/>
        </authorList>
    </citation>
    <scope>NUCLEOTIDE SEQUENCE [LARGE SCALE GENOMIC DNA]</scope>
    <source>
        <strain evidence="1 4">Vb1636</strain>
    </source>
</reference>
<dbReference type="Proteomes" id="UP000532247">
    <property type="component" value="Unassembled WGS sequence"/>
</dbReference>
<dbReference type="EMBL" id="VTYF01000022">
    <property type="protein sequence ID" value="NOI11738.1"/>
    <property type="molecule type" value="Genomic_DNA"/>
</dbReference>
<reference evidence="2 3" key="1">
    <citation type="submission" date="2019-09" db="EMBL/GenBank/DDBJ databases">
        <title>Draft genome sequencing and comparative genomics of hatchery-associated Vibrios.</title>
        <authorList>
            <person name="Kehlet-Delgado H."/>
            <person name="Mueller R.S."/>
        </authorList>
    </citation>
    <scope>NUCLEOTIDE SEQUENCE [LARGE SCALE GENOMIC DNA]</scope>
    <source>
        <strain evidence="2 3">081416A</strain>
    </source>
</reference>
<dbReference type="Proteomes" id="UP000565155">
    <property type="component" value="Unassembled WGS sequence"/>
</dbReference>
<proteinExistence type="predicted"/>
<dbReference type="GO" id="GO:0003677">
    <property type="term" value="F:DNA binding"/>
    <property type="evidence" value="ECO:0007669"/>
    <property type="project" value="InterPro"/>
</dbReference>
<evidence type="ECO:0000313" key="2">
    <source>
        <dbReference type="EMBL" id="NOI11738.1"/>
    </source>
</evidence>
<accession>A0A7Y0MYP8</accession>
<evidence type="ECO:0000313" key="1">
    <source>
        <dbReference type="EMBL" id="NMR75551.1"/>
    </source>
</evidence>
<gene>
    <name evidence="2" type="ORF">F0254_23240</name>
    <name evidence="1" type="ORF">HKB35_18205</name>
</gene>
<dbReference type="GO" id="GO:0009307">
    <property type="term" value="P:DNA restriction-modification system"/>
    <property type="evidence" value="ECO:0007669"/>
    <property type="project" value="InterPro"/>
</dbReference>
<dbReference type="AlphaFoldDB" id="A0A7Y0MYP8"/>
<dbReference type="InterPro" id="IPR008593">
    <property type="entry name" value="Dam_MeTrfase"/>
</dbReference>
<evidence type="ECO:0000313" key="3">
    <source>
        <dbReference type="Proteomes" id="UP000532247"/>
    </source>
</evidence>
<dbReference type="GO" id="GO:0009007">
    <property type="term" value="F:site-specific DNA-methyltransferase (adenine-specific) activity"/>
    <property type="evidence" value="ECO:0007669"/>
    <property type="project" value="InterPro"/>
</dbReference>
<sequence length="212" mass="24456">MAHLVKSKTVEGAKNKWATRWDCFFDAQFLFRRDTGKEFVLDVAAEPQTAKVNRFYVAPDWINEQPSGFPSLKPKHKAAQLLNPVCVGFDGLQGEWEDGWWCNPPFDLKFEFLEKALEQARKGRDGMMLLPHEELTTWWLDLVEGYATMIYKPDGRYPFYETDGHTKKQGVNFGSALVLFTEKGLQTPSMRFNRKVGRTHLTDIYEQIAKVA</sequence>
<dbReference type="Pfam" id="PF05869">
    <property type="entry name" value="Dam"/>
    <property type="match status" value="1"/>
</dbReference>
<organism evidence="1 4">
    <name type="scientific">Vibrio alginolyticus</name>
    <dbReference type="NCBI Taxonomy" id="663"/>
    <lineage>
        <taxon>Bacteria</taxon>
        <taxon>Pseudomonadati</taxon>
        <taxon>Pseudomonadota</taxon>
        <taxon>Gammaproteobacteria</taxon>
        <taxon>Vibrionales</taxon>
        <taxon>Vibrionaceae</taxon>
        <taxon>Vibrio</taxon>
    </lineage>
</organism>
<evidence type="ECO:0008006" key="5">
    <source>
        <dbReference type="Google" id="ProtNLM"/>
    </source>
</evidence>
<name>A0A7Y0MYP8_VIBAL</name>
<protein>
    <recommendedName>
        <fullName evidence="5">DNA N-6-adenine-methyltransferase (Dam)</fullName>
    </recommendedName>
</protein>
<evidence type="ECO:0000313" key="4">
    <source>
        <dbReference type="Proteomes" id="UP000565155"/>
    </source>
</evidence>
<comment type="caution">
    <text evidence="1">The sequence shown here is derived from an EMBL/GenBank/DDBJ whole genome shotgun (WGS) entry which is preliminary data.</text>
</comment>
<dbReference type="RefSeq" id="WP_074190797.1">
    <property type="nucleotide sequence ID" value="NZ_JABCMA010000025.1"/>
</dbReference>